<sequence length="10" mass="1114">MFSTASRITT</sequence>
<accession>A0AAD9MYY2</accession>
<dbReference type="EMBL" id="JAODUP010000398">
    <property type="protein sequence ID" value="KAK2150625.1"/>
    <property type="molecule type" value="Genomic_DNA"/>
</dbReference>
<proteinExistence type="predicted"/>
<organism evidence="1 2">
    <name type="scientific">Paralvinella palmiformis</name>
    <dbReference type="NCBI Taxonomy" id="53620"/>
    <lineage>
        <taxon>Eukaryota</taxon>
        <taxon>Metazoa</taxon>
        <taxon>Spiralia</taxon>
        <taxon>Lophotrochozoa</taxon>
        <taxon>Annelida</taxon>
        <taxon>Polychaeta</taxon>
        <taxon>Sedentaria</taxon>
        <taxon>Canalipalpata</taxon>
        <taxon>Terebellida</taxon>
        <taxon>Terebelliformia</taxon>
        <taxon>Alvinellidae</taxon>
        <taxon>Paralvinella</taxon>
    </lineage>
</organism>
<evidence type="ECO:0000313" key="1">
    <source>
        <dbReference type="EMBL" id="KAK2150625.1"/>
    </source>
</evidence>
<comment type="caution">
    <text evidence="1">The sequence shown here is derived from an EMBL/GenBank/DDBJ whole genome shotgun (WGS) entry which is preliminary data.</text>
</comment>
<reference evidence="1" key="1">
    <citation type="journal article" date="2023" name="Mol. Biol. Evol.">
        <title>Third-Generation Sequencing Reveals the Adaptive Role of the Epigenome in Three Deep-Sea Polychaetes.</title>
        <authorList>
            <person name="Perez M."/>
            <person name="Aroh O."/>
            <person name="Sun Y."/>
            <person name="Lan Y."/>
            <person name="Juniper S.K."/>
            <person name="Young C.R."/>
            <person name="Angers B."/>
            <person name="Qian P.Y."/>
        </authorList>
    </citation>
    <scope>NUCLEOTIDE SEQUENCE</scope>
    <source>
        <strain evidence="1">P08H-3</strain>
    </source>
</reference>
<gene>
    <name evidence="1" type="ORF">LSH36_398g02026</name>
</gene>
<protein>
    <submittedName>
        <fullName evidence="1">Uncharacterized protein</fullName>
    </submittedName>
</protein>
<dbReference type="Proteomes" id="UP001208570">
    <property type="component" value="Unassembled WGS sequence"/>
</dbReference>
<name>A0AAD9MYY2_9ANNE</name>
<evidence type="ECO:0000313" key="2">
    <source>
        <dbReference type="Proteomes" id="UP001208570"/>
    </source>
</evidence>
<keyword evidence="2" id="KW-1185">Reference proteome</keyword>